<comment type="cofactor">
    <cofactor evidence="1">
        <name>Mg(2+)</name>
        <dbReference type="ChEBI" id="CHEBI:18420"/>
    </cofactor>
</comment>
<keyword evidence="1" id="KW-0378">Hydrolase</keyword>
<name>A0A0C3QYF1_9AGAM</name>
<evidence type="ECO:0000313" key="3">
    <source>
        <dbReference type="EMBL" id="KIO34274.1"/>
    </source>
</evidence>
<dbReference type="STRING" id="1051891.A0A0C3QYF1"/>
<keyword evidence="1" id="KW-0464">Manganese</keyword>
<sequence length="288" mass="31658">MKRRLKTQNSGEDSFFVQDLKDRSGVAVGIADGVGGWSESGVDPGVFSQALMYHAARYAKRGWADDSYPSSANSTEESIQPWELTPENCLELAFNAVLRDTLVDAGSSTGLISTFNARSGLMKAANLGDSGFMIIRNRTALHVQEPQTHFFNCPKQLSKIPRRMRQPGLITDSPKDADLYECRLRHGDIVVCYTDGVSDNVWPQELIAISAVITRQGGSEQEIAQNMADAVVEYAMKAMHRKDRVSPFEHAAALERQRWAGGKVDDATALAILVSEEVHEPSTEVPMV</sequence>
<proteinExistence type="inferred from homology"/>
<dbReference type="AlphaFoldDB" id="A0A0C3QYF1"/>
<dbReference type="Pfam" id="PF07228">
    <property type="entry name" value="SpoIIE"/>
    <property type="match status" value="1"/>
</dbReference>
<organism evidence="3 4">
    <name type="scientific">Tulasnella calospora MUT 4182</name>
    <dbReference type="NCBI Taxonomy" id="1051891"/>
    <lineage>
        <taxon>Eukaryota</taxon>
        <taxon>Fungi</taxon>
        <taxon>Dikarya</taxon>
        <taxon>Basidiomycota</taxon>
        <taxon>Agaricomycotina</taxon>
        <taxon>Agaricomycetes</taxon>
        <taxon>Cantharellales</taxon>
        <taxon>Tulasnellaceae</taxon>
        <taxon>Tulasnella</taxon>
    </lineage>
</organism>
<comment type="cofactor">
    <cofactor evidence="1">
        <name>Mn(2+)</name>
        <dbReference type="ChEBI" id="CHEBI:29035"/>
    </cofactor>
</comment>
<keyword evidence="1" id="KW-0904">Protein phosphatase</keyword>
<dbReference type="PANTHER" id="PTHR12320:SF1">
    <property type="entry name" value="PROTEIN PHOSPHATASE PTC7 HOMOLOG"/>
    <property type="match status" value="1"/>
</dbReference>
<evidence type="ECO:0000256" key="1">
    <source>
        <dbReference type="RuleBase" id="RU366020"/>
    </source>
</evidence>
<comment type="similarity">
    <text evidence="1">Belongs to the PP2C family.</text>
</comment>
<dbReference type="PROSITE" id="PS51746">
    <property type="entry name" value="PPM_2"/>
    <property type="match status" value="1"/>
</dbReference>
<accession>A0A0C3QYF1</accession>
<feature type="domain" description="PPM-type phosphatase" evidence="2">
    <location>
        <begin position="1"/>
        <end position="274"/>
    </location>
</feature>
<dbReference type="InterPro" id="IPR001932">
    <property type="entry name" value="PPM-type_phosphatase-like_dom"/>
</dbReference>
<dbReference type="SMART" id="SM00331">
    <property type="entry name" value="PP2C_SIG"/>
    <property type="match status" value="1"/>
</dbReference>
<comment type="catalytic activity">
    <reaction evidence="1">
        <text>O-phospho-L-seryl-[protein] + H2O = L-seryl-[protein] + phosphate</text>
        <dbReference type="Rhea" id="RHEA:20629"/>
        <dbReference type="Rhea" id="RHEA-COMP:9863"/>
        <dbReference type="Rhea" id="RHEA-COMP:11604"/>
        <dbReference type="ChEBI" id="CHEBI:15377"/>
        <dbReference type="ChEBI" id="CHEBI:29999"/>
        <dbReference type="ChEBI" id="CHEBI:43474"/>
        <dbReference type="ChEBI" id="CHEBI:83421"/>
        <dbReference type="EC" id="3.1.3.16"/>
    </reaction>
</comment>
<dbReference type="EC" id="3.1.3.16" evidence="1"/>
<dbReference type="GO" id="GO:0046872">
    <property type="term" value="F:metal ion binding"/>
    <property type="evidence" value="ECO:0007669"/>
    <property type="project" value="UniProtKB-UniRule"/>
</dbReference>
<dbReference type="OrthoDB" id="60843at2759"/>
<dbReference type="InterPro" id="IPR036457">
    <property type="entry name" value="PPM-type-like_dom_sf"/>
</dbReference>
<dbReference type="InterPro" id="IPR039123">
    <property type="entry name" value="PPTC7"/>
</dbReference>
<dbReference type="EMBL" id="KN822943">
    <property type="protein sequence ID" value="KIO34274.1"/>
    <property type="molecule type" value="Genomic_DNA"/>
</dbReference>
<comment type="catalytic activity">
    <reaction evidence="1">
        <text>O-phospho-L-threonyl-[protein] + H2O = L-threonyl-[protein] + phosphate</text>
        <dbReference type="Rhea" id="RHEA:47004"/>
        <dbReference type="Rhea" id="RHEA-COMP:11060"/>
        <dbReference type="Rhea" id="RHEA-COMP:11605"/>
        <dbReference type="ChEBI" id="CHEBI:15377"/>
        <dbReference type="ChEBI" id="CHEBI:30013"/>
        <dbReference type="ChEBI" id="CHEBI:43474"/>
        <dbReference type="ChEBI" id="CHEBI:61977"/>
        <dbReference type="EC" id="3.1.3.16"/>
    </reaction>
</comment>
<protein>
    <recommendedName>
        <fullName evidence="1">Protein phosphatase</fullName>
        <ecNumber evidence="1">3.1.3.16</ecNumber>
    </recommendedName>
</protein>
<dbReference type="Gene3D" id="3.60.40.10">
    <property type="entry name" value="PPM-type phosphatase domain"/>
    <property type="match status" value="1"/>
</dbReference>
<gene>
    <name evidence="3" type="ORF">M407DRAFT_240612</name>
</gene>
<keyword evidence="1" id="KW-0460">Magnesium</keyword>
<keyword evidence="4" id="KW-1185">Reference proteome</keyword>
<dbReference type="PANTHER" id="PTHR12320">
    <property type="entry name" value="PROTEIN PHOSPHATASE 2C"/>
    <property type="match status" value="1"/>
</dbReference>
<reference evidence="4" key="2">
    <citation type="submission" date="2015-01" db="EMBL/GenBank/DDBJ databases">
        <title>Evolutionary Origins and Diversification of the Mycorrhizal Mutualists.</title>
        <authorList>
            <consortium name="DOE Joint Genome Institute"/>
            <consortium name="Mycorrhizal Genomics Consortium"/>
            <person name="Kohler A."/>
            <person name="Kuo A."/>
            <person name="Nagy L.G."/>
            <person name="Floudas D."/>
            <person name="Copeland A."/>
            <person name="Barry K.W."/>
            <person name="Cichocki N."/>
            <person name="Veneault-Fourrey C."/>
            <person name="LaButti K."/>
            <person name="Lindquist E.A."/>
            <person name="Lipzen A."/>
            <person name="Lundell T."/>
            <person name="Morin E."/>
            <person name="Murat C."/>
            <person name="Riley R."/>
            <person name="Ohm R."/>
            <person name="Sun H."/>
            <person name="Tunlid A."/>
            <person name="Henrissat B."/>
            <person name="Grigoriev I.V."/>
            <person name="Hibbett D.S."/>
            <person name="Martin F."/>
        </authorList>
    </citation>
    <scope>NUCLEOTIDE SEQUENCE [LARGE SCALE GENOMIC DNA]</scope>
    <source>
        <strain evidence="4">MUT 4182</strain>
    </source>
</reference>
<keyword evidence="1" id="KW-0479">Metal-binding</keyword>
<reference evidence="3 4" key="1">
    <citation type="submission" date="2014-04" db="EMBL/GenBank/DDBJ databases">
        <authorList>
            <consortium name="DOE Joint Genome Institute"/>
            <person name="Kuo A."/>
            <person name="Girlanda M."/>
            <person name="Perotto S."/>
            <person name="Kohler A."/>
            <person name="Nagy L.G."/>
            <person name="Floudas D."/>
            <person name="Copeland A."/>
            <person name="Barry K.W."/>
            <person name="Cichocki N."/>
            <person name="Veneault-Fourrey C."/>
            <person name="LaButti K."/>
            <person name="Lindquist E.A."/>
            <person name="Lipzen A."/>
            <person name="Lundell T."/>
            <person name="Morin E."/>
            <person name="Murat C."/>
            <person name="Sun H."/>
            <person name="Tunlid A."/>
            <person name="Henrissat B."/>
            <person name="Grigoriev I.V."/>
            <person name="Hibbett D.S."/>
            <person name="Martin F."/>
            <person name="Nordberg H.P."/>
            <person name="Cantor M.N."/>
            <person name="Hua S.X."/>
        </authorList>
    </citation>
    <scope>NUCLEOTIDE SEQUENCE [LARGE SCALE GENOMIC DNA]</scope>
    <source>
        <strain evidence="3 4">MUT 4182</strain>
    </source>
</reference>
<dbReference type="GO" id="GO:0004722">
    <property type="term" value="F:protein serine/threonine phosphatase activity"/>
    <property type="evidence" value="ECO:0007669"/>
    <property type="project" value="UniProtKB-EC"/>
</dbReference>
<dbReference type="SUPFAM" id="SSF81606">
    <property type="entry name" value="PP2C-like"/>
    <property type="match status" value="1"/>
</dbReference>
<dbReference type="Proteomes" id="UP000054248">
    <property type="component" value="Unassembled WGS sequence"/>
</dbReference>
<dbReference type="HOGENOM" id="CLU_029404_7_1_1"/>
<evidence type="ECO:0000313" key="4">
    <source>
        <dbReference type="Proteomes" id="UP000054248"/>
    </source>
</evidence>
<evidence type="ECO:0000259" key="2">
    <source>
        <dbReference type="PROSITE" id="PS51746"/>
    </source>
</evidence>
<dbReference type="SMART" id="SM00332">
    <property type="entry name" value="PP2Cc"/>
    <property type="match status" value="1"/>
</dbReference>